<keyword evidence="2" id="KW-1185">Reference proteome</keyword>
<reference evidence="1 2" key="1">
    <citation type="submission" date="2015-07" db="EMBL/GenBank/DDBJ databases">
        <title>Isolation and Genomic Characterization of a Novel Halophilic Metal-Reducing Deltaproteobacterium from the Deep Subsurface.</title>
        <authorList>
            <person name="Badalamenti J.P."/>
            <person name="Summers Z.M."/>
            <person name="Gralnick J.A."/>
            <person name="Bond D.R."/>
        </authorList>
    </citation>
    <scope>NUCLEOTIDE SEQUENCE [LARGE SCALE GENOMIC DNA]</scope>
    <source>
        <strain evidence="1 2">WTL</strain>
    </source>
</reference>
<sequence length="212" mass="22871">MLLDLIKAKVKDDSARLTDAADYTPALSGALERYSKHRPKDIVKDLAGDGTHDLALPAEWVEGFSQVRRVEYPIGEIPETLLDAGEWALYLSPLGLSLRLIEVAPVVTESVRVTLTVPRLEADIPPGDVDAVACLAASICLRTLAALYGQTSDPTIQADVVNYRSKMDEFRRMADSLEARFNAHLGIDKDGSAPAAGVVASAPRGGRPRLTH</sequence>
<dbReference type="Proteomes" id="UP000057158">
    <property type="component" value="Chromosome"/>
</dbReference>
<dbReference type="PATRIC" id="fig|1603606.3.peg.950"/>
<proteinExistence type="predicted"/>
<evidence type="ECO:0000313" key="2">
    <source>
        <dbReference type="Proteomes" id="UP000057158"/>
    </source>
</evidence>
<dbReference type="EMBL" id="CP010802">
    <property type="protein sequence ID" value="ALC15652.1"/>
    <property type="molecule type" value="Genomic_DNA"/>
</dbReference>
<name>A0A0M4CYZ3_9BACT</name>
<protein>
    <submittedName>
        <fullName evidence="1">Uncharacterized protein</fullName>
    </submittedName>
</protein>
<evidence type="ECO:0000313" key="1">
    <source>
        <dbReference type="EMBL" id="ALC15652.1"/>
    </source>
</evidence>
<dbReference type="KEGG" id="des:DSOUD_0865"/>
<dbReference type="AlphaFoldDB" id="A0A0M4CYZ3"/>
<gene>
    <name evidence="1" type="ORF">DSOUD_0865</name>
</gene>
<dbReference type="STRING" id="1603606.DSOUD_0865"/>
<accession>A0A0M4CYZ3</accession>
<organism evidence="1 2">
    <name type="scientific">Desulfuromonas soudanensis</name>
    <dbReference type="NCBI Taxonomy" id="1603606"/>
    <lineage>
        <taxon>Bacteria</taxon>
        <taxon>Pseudomonadati</taxon>
        <taxon>Thermodesulfobacteriota</taxon>
        <taxon>Desulfuromonadia</taxon>
        <taxon>Desulfuromonadales</taxon>
        <taxon>Desulfuromonadaceae</taxon>
        <taxon>Desulfuromonas</taxon>
    </lineage>
</organism>